<dbReference type="Proteomes" id="UP000703269">
    <property type="component" value="Unassembled WGS sequence"/>
</dbReference>
<evidence type="ECO:0000313" key="2">
    <source>
        <dbReference type="Proteomes" id="UP000703269"/>
    </source>
</evidence>
<protein>
    <submittedName>
        <fullName evidence="1">Uncharacterized protein</fullName>
    </submittedName>
</protein>
<dbReference type="AlphaFoldDB" id="A0A9P3LMR8"/>
<proteinExistence type="predicted"/>
<name>A0A9P3LMR8_9APHY</name>
<sequence>MLSRVNNGALPWRFARGVLVIDIGWTCVRDASSWTQHDRTYPRPRYRMFLIVFVVPRGLLSHPVHARVLPVQARLHSDSITHGYSRLKRGHIYCQQRPARPTICTRLTM</sequence>
<dbReference type="EMBL" id="BPQB01000114">
    <property type="protein sequence ID" value="GJE99612.1"/>
    <property type="molecule type" value="Genomic_DNA"/>
</dbReference>
<comment type="caution">
    <text evidence="1">The sequence shown here is derived from an EMBL/GenBank/DDBJ whole genome shotgun (WGS) entry which is preliminary data.</text>
</comment>
<organism evidence="1 2">
    <name type="scientific">Phanerochaete sordida</name>
    <dbReference type="NCBI Taxonomy" id="48140"/>
    <lineage>
        <taxon>Eukaryota</taxon>
        <taxon>Fungi</taxon>
        <taxon>Dikarya</taxon>
        <taxon>Basidiomycota</taxon>
        <taxon>Agaricomycotina</taxon>
        <taxon>Agaricomycetes</taxon>
        <taxon>Polyporales</taxon>
        <taxon>Phanerochaetaceae</taxon>
        <taxon>Phanerochaete</taxon>
    </lineage>
</organism>
<reference evidence="1 2" key="1">
    <citation type="submission" date="2021-08" db="EMBL/GenBank/DDBJ databases">
        <title>Draft Genome Sequence of Phanerochaete sordida strain YK-624.</title>
        <authorList>
            <person name="Mori T."/>
            <person name="Dohra H."/>
            <person name="Suzuki T."/>
            <person name="Kawagishi H."/>
            <person name="Hirai H."/>
        </authorList>
    </citation>
    <scope>NUCLEOTIDE SEQUENCE [LARGE SCALE GENOMIC DNA]</scope>
    <source>
        <strain evidence="1 2">YK-624</strain>
    </source>
</reference>
<accession>A0A9P3LMR8</accession>
<keyword evidence="2" id="KW-1185">Reference proteome</keyword>
<evidence type="ECO:0000313" key="1">
    <source>
        <dbReference type="EMBL" id="GJE99612.1"/>
    </source>
</evidence>
<gene>
    <name evidence="1" type="ORF">PsYK624_158820</name>
</gene>